<name>A0A0J6H6U7_9BACI</name>
<dbReference type="InterPro" id="IPR036390">
    <property type="entry name" value="WH_DNA-bd_sf"/>
</dbReference>
<comment type="caution">
    <text evidence="5">The sequence shown here is derived from an EMBL/GenBank/DDBJ whole genome shotgun (WGS) entry which is preliminary data.</text>
</comment>
<sequence>MGFTMCPKMEAAFSLLGKRWNGLIIHVLLDGPKRFKDLTEMIPMISQKMLAERLKELEHGEIVERQVLPETPVKVIYQLTEKGNALEPVLKEIQNWAEHHCDAEGGHER</sequence>
<gene>
    <name evidence="5" type="ORF">AB447_221010</name>
    <name evidence="6" type="ORF">P8828_17830</name>
</gene>
<keyword evidence="1" id="KW-0805">Transcription regulation</keyword>
<reference evidence="6 8" key="3">
    <citation type="submission" date="2023-03" db="EMBL/GenBank/DDBJ databases">
        <title>Agriculturally important microbes genome sequencing.</title>
        <authorList>
            <person name="Dunlap C."/>
        </authorList>
    </citation>
    <scope>NUCLEOTIDE SEQUENCE [LARGE SCALE GENOMIC DNA]</scope>
    <source>
        <strain evidence="6 8">CBP-3203</strain>
    </source>
</reference>
<evidence type="ECO:0000259" key="4">
    <source>
        <dbReference type="PROSITE" id="PS51118"/>
    </source>
</evidence>
<dbReference type="EMBL" id="LECW02000024">
    <property type="protein sequence ID" value="KRT93009.1"/>
    <property type="molecule type" value="Genomic_DNA"/>
</dbReference>
<protein>
    <submittedName>
        <fullName evidence="5">HxlR family transcriptional regulator</fullName>
    </submittedName>
    <submittedName>
        <fullName evidence="6">Winged helix-turn-helix transcriptional regulator</fullName>
    </submittedName>
</protein>
<evidence type="ECO:0000256" key="1">
    <source>
        <dbReference type="ARBA" id="ARBA00023015"/>
    </source>
</evidence>
<evidence type="ECO:0000256" key="2">
    <source>
        <dbReference type="ARBA" id="ARBA00023125"/>
    </source>
</evidence>
<accession>A0A0J6EXG7</accession>
<accession>A0A0J6H6U7</accession>
<evidence type="ECO:0000313" key="6">
    <source>
        <dbReference type="EMBL" id="MEC0486642.1"/>
    </source>
</evidence>
<keyword evidence="8" id="KW-1185">Reference proteome</keyword>
<reference evidence="5 7" key="1">
    <citation type="journal article" date="2015" name="Int. J. Syst. Evol. Microbiol.">
        <title>Bacillus glycinifermentans sp. nov., isolated from fermented soybean paste.</title>
        <authorList>
            <person name="Kim S.J."/>
            <person name="Dunlap C.A."/>
            <person name="Kwon S.W."/>
            <person name="Rooney A.P."/>
        </authorList>
    </citation>
    <scope>NUCLEOTIDE SEQUENCE [LARGE SCALE GENOMIC DNA]</scope>
    <source>
        <strain evidence="5 7">GO-13</strain>
    </source>
</reference>
<dbReference type="Gene3D" id="1.10.10.10">
    <property type="entry name" value="Winged helix-like DNA-binding domain superfamily/Winged helix DNA-binding domain"/>
    <property type="match status" value="1"/>
</dbReference>
<reference evidence="5" key="2">
    <citation type="submission" date="2015-10" db="EMBL/GenBank/DDBJ databases">
        <authorList>
            <person name="Gilbert D.G."/>
        </authorList>
    </citation>
    <scope>NUCLEOTIDE SEQUENCE</scope>
    <source>
        <strain evidence="5">GO-13</strain>
    </source>
</reference>
<evidence type="ECO:0000313" key="7">
    <source>
        <dbReference type="Proteomes" id="UP000036168"/>
    </source>
</evidence>
<dbReference type="EMBL" id="JARRTL010000019">
    <property type="protein sequence ID" value="MEC0486642.1"/>
    <property type="molecule type" value="Genomic_DNA"/>
</dbReference>
<evidence type="ECO:0000256" key="3">
    <source>
        <dbReference type="ARBA" id="ARBA00023163"/>
    </source>
</evidence>
<dbReference type="AlphaFoldDB" id="A0A0J6H6U7"/>
<feature type="domain" description="HTH hxlR-type" evidence="4">
    <location>
        <begin position="6"/>
        <end position="105"/>
    </location>
</feature>
<evidence type="ECO:0000313" key="8">
    <source>
        <dbReference type="Proteomes" id="UP001341297"/>
    </source>
</evidence>
<dbReference type="Proteomes" id="UP001341297">
    <property type="component" value="Unassembled WGS sequence"/>
</dbReference>
<dbReference type="PANTHER" id="PTHR33204:SF37">
    <property type="entry name" value="HTH-TYPE TRANSCRIPTIONAL REGULATOR YODB"/>
    <property type="match status" value="1"/>
</dbReference>
<dbReference type="PROSITE" id="PS51118">
    <property type="entry name" value="HTH_HXLR"/>
    <property type="match status" value="1"/>
</dbReference>
<dbReference type="Proteomes" id="UP000036168">
    <property type="component" value="Unassembled WGS sequence"/>
</dbReference>
<dbReference type="PATRIC" id="fig|1664069.3.peg.839"/>
<dbReference type="OrthoDB" id="9800966at2"/>
<evidence type="ECO:0000313" key="5">
    <source>
        <dbReference type="EMBL" id="KRT93009.1"/>
    </source>
</evidence>
<proteinExistence type="predicted"/>
<keyword evidence="2" id="KW-0238">DNA-binding</keyword>
<dbReference type="RefSeq" id="WP_048355314.1">
    <property type="nucleotide sequence ID" value="NZ_CP023481.1"/>
</dbReference>
<dbReference type="InterPro" id="IPR002577">
    <property type="entry name" value="HTH_HxlR"/>
</dbReference>
<keyword evidence="3" id="KW-0804">Transcription</keyword>
<dbReference type="STRING" id="1664069.BGLY_2526"/>
<dbReference type="Pfam" id="PF01638">
    <property type="entry name" value="HxlR"/>
    <property type="match status" value="1"/>
</dbReference>
<dbReference type="InterPro" id="IPR036388">
    <property type="entry name" value="WH-like_DNA-bd_sf"/>
</dbReference>
<dbReference type="PANTHER" id="PTHR33204">
    <property type="entry name" value="TRANSCRIPTIONAL REGULATOR, MARR FAMILY"/>
    <property type="match status" value="1"/>
</dbReference>
<dbReference type="GO" id="GO:0003677">
    <property type="term" value="F:DNA binding"/>
    <property type="evidence" value="ECO:0007669"/>
    <property type="project" value="UniProtKB-KW"/>
</dbReference>
<organism evidence="5 7">
    <name type="scientific">Bacillus glycinifermentans</name>
    <dbReference type="NCBI Taxonomy" id="1664069"/>
    <lineage>
        <taxon>Bacteria</taxon>
        <taxon>Bacillati</taxon>
        <taxon>Bacillota</taxon>
        <taxon>Bacilli</taxon>
        <taxon>Bacillales</taxon>
        <taxon>Bacillaceae</taxon>
        <taxon>Bacillus</taxon>
    </lineage>
</organism>
<dbReference type="SUPFAM" id="SSF46785">
    <property type="entry name" value="Winged helix' DNA-binding domain"/>
    <property type="match status" value="1"/>
</dbReference>